<dbReference type="PROSITE" id="PS51767">
    <property type="entry name" value="PEPTIDASE_A1"/>
    <property type="match status" value="1"/>
</dbReference>
<dbReference type="InterPro" id="IPR051708">
    <property type="entry name" value="Plant_Aspart_Prot_A1"/>
</dbReference>
<gene>
    <name evidence="4" type="ORF">MTR67_036481</name>
</gene>
<dbReference type="SUPFAM" id="SSF50630">
    <property type="entry name" value="Acid proteases"/>
    <property type="match status" value="1"/>
</dbReference>
<protein>
    <recommendedName>
        <fullName evidence="3">Peptidase A1 domain-containing protein</fullName>
    </recommendedName>
</protein>
<dbReference type="AlphaFoldDB" id="A0AAF0ZL07"/>
<dbReference type="GO" id="GO:0004190">
    <property type="term" value="F:aspartic-type endopeptidase activity"/>
    <property type="evidence" value="ECO:0007669"/>
    <property type="project" value="InterPro"/>
</dbReference>
<dbReference type="PROSITE" id="PS00141">
    <property type="entry name" value="ASP_PROTEASE"/>
    <property type="match status" value="1"/>
</dbReference>
<proteinExistence type="predicted"/>
<dbReference type="Proteomes" id="UP001234989">
    <property type="component" value="Chromosome 8"/>
</dbReference>
<dbReference type="GO" id="GO:0006508">
    <property type="term" value="P:proteolysis"/>
    <property type="evidence" value="ECO:0007669"/>
    <property type="project" value="UniProtKB-KW"/>
</dbReference>
<feature type="domain" description="Peptidase A1" evidence="3">
    <location>
        <begin position="1"/>
        <end position="131"/>
    </location>
</feature>
<sequence length="138" mass="15285">MSSSTAAADKDLGNIIIDSGTTLTIVPEEFYKKLESTLVEKIKGKRKKDPSDYFPLCYETKSVVNFPKIVFHFTDADVELLPMSTFAEVDENLTCLLIVNGGVDGLAIYGNLAQMNFLVGYDLVNHKLSFLPTDCTKH</sequence>
<organism evidence="4 5">
    <name type="scientific">Solanum verrucosum</name>
    <dbReference type="NCBI Taxonomy" id="315347"/>
    <lineage>
        <taxon>Eukaryota</taxon>
        <taxon>Viridiplantae</taxon>
        <taxon>Streptophyta</taxon>
        <taxon>Embryophyta</taxon>
        <taxon>Tracheophyta</taxon>
        <taxon>Spermatophyta</taxon>
        <taxon>Magnoliopsida</taxon>
        <taxon>eudicotyledons</taxon>
        <taxon>Gunneridae</taxon>
        <taxon>Pentapetalae</taxon>
        <taxon>asterids</taxon>
        <taxon>lamiids</taxon>
        <taxon>Solanales</taxon>
        <taxon>Solanaceae</taxon>
        <taxon>Solanoideae</taxon>
        <taxon>Solaneae</taxon>
        <taxon>Solanum</taxon>
    </lineage>
</organism>
<dbReference type="Pfam" id="PF14541">
    <property type="entry name" value="TAXi_C"/>
    <property type="match status" value="1"/>
</dbReference>
<dbReference type="InterPro" id="IPR032799">
    <property type="entry name" value="TAXi_C"/>
</dbReference>
<dbReference type="InterPro" id="IPR021109">
    <property type="entry name" value="Peptidase_aspartic_dom_sf"/>
</dbReference>
<evidence type="ECO:0000313" key="5">
    <source>
        <dbReference type="Proteomes" id="UP001234989"/>
    </source>
</evidence>
<dbReference type="Gene3D" id="2.40.70.10">
    <property type="entry name" value="Acid Proteases"/>
    <property type="match status" value="1"/>
</dbReference>
<name>A0AAF0ZL07_SOLVR</name>
<keyword evidence="2" id="KW-0378">Hydrolase</keyword>
<evidence type="ECO:0000256" key="1">
    <source>
        <dbReference type="ARBA" id="ARBA00022670"/>
    </source>
</evidence>
<evidence type="ECO:0000256" key="2">
    <source>
        <dbReference type="ARBA" id="ARBA00022801"/>
    </source>
</evidence>
<dbReference type="PANTHER" id="PTHR47967:SF51">
    <property type="entry name" value="PEPTIDASE A1 DOMAIN-CONTAINING PROTEIN"/>
    <property type="match status" value="1"/>
</dbReference>
<dbReference type="EMBL" id="CP133619">
    <property type="protein sequence ID" value="WMV43096.1"/>
    <property type="molecule type" value="Genomic_DNA"/>
</dbReference>
<keyword evidence="1" id="KW-0645">Protease</keyword>
<dbReference type="InterPro" id="IPR033121">
    <property type="entry name" value="PEPTIDASE_A1"/>
</dbReference>
<dbReference type="PANTHER" id="PTHR47967">
    <property type="entry name" value="OS07G0603500 PROTEIN-RELATED"/>
    <property type="match status" value="1"/>
</dbReference>
<dbReference type="InterPro" id="IPR001969">
    <property type="entry name" value="Aspartic_peptidase_AS"/>
</dbReference>
<dbReference type="GO" id="GO:0005576">
    <property type="term" value="C:extracellular region"/>
    <property type="evidence" value="ECO:0007669"/>
    <property type="project" value="TreeGrafter"/>
</dbReference>
<evidence type="ECO:0000259" key="3">
    <source>
        <dbReference type="PROSITE" id="PS51767"/>
    </source>
</evidence>
<reference evidence="4" key="1">
    <citation type="submission" date="2023-08" db="EMBL/GenBank/DDBJ databases">
        <title>A de novo genome assembly of Solanum verrucosum Schlechtendal, a Mexican diploid species geographically isolated from the other diploid A-genome species in potato relatives.</title>
        <authorList>
            <person name="Hosaka K."/>
        </authorList>
    </citation>
    <scope>NUCLEOTIDE SEQUENCE</scope>
    <source>
        <tissue evidence="4">Young leaves</tissue>
    </source>
</reference>
<keyword evidence="5" id="KW-1185">Reference proteome</keyword>
<evidence type="ECO:0000313" key="4">
    <source>
        <dbReference type="EMBL" id="WMV43096.1"/>
    </source>
</evidence>
<accession>A0AAF0ZL07</accession>